<organism evidence="4 5">
    <name type="scientific">Microlunatus capsulatus</name>
    <dbReference type="NCBI Taxonomy" id="99117"/>
    <lineage>
        <taxon>Bacteria</taxon>
        <taxon>Bacillati</taxon>
        <taxon>Actinomycetota</taxon>
        <taxon>Actinomycetes</taxon>
        <taxon>Propionibacteriales</taxon>
        <taxon>Propionibacteriaceae</taxon>
        <taxon>Microlunatus</taxon>
    </lineage>
</organism>
<feature type="transmembrane region" description="Helical" evidence="2">
    <location>
        <begin position="162"/>
        <end position="183"/>
    </location>
</feature>
<keyword evidence="5" id="KW-1185">Reference proteome</keyword>
<keyword evidence="2" id="KW-1133">Transmembrane helix</keyword>
<sequence>MRATDRMTAAVVLALFLAGFTLVPLTSDLSYLGASWFFLAVLGVLTALLRRARLGGGLVLAAQLLTTVLLSVGLSLTMPGLGLPWYQHYAGLWQGGVLHMQSQGTPMDPDDGVTLIFATLVAGLLVITDLLAAGLARPAWAIAPTATLFLVPALTLGTDTGVTSFLLVALGYVGVLVADGLNGSDRWTRGLSRDSAESVGAAPVVWRAAALIGVPALVGTLVLGGLLPTLSLPGVGFGNGPGGSGPLQLTDPSLDLRRNLNQPQDQEVIDYRTSEPGGVYLRLASLPRFDADGWSNVQIRLNTGNQLPAVPGLTDVPDEQRTTRITVKNFRSQYLPLPYAPRSFEAAGDWRYDANSLTVVNGENEAQALTDLSYSVQSLDLAPDASDLRGAVAGTPLDDSVTGAIPEDLPEDLVRLAQEVTKDADGSADKAAAIQAYLRGSRFTYSTEPLPGSGYRALENFLLRDRRGYCEQFAGAMAMMARVVGIPSRVSVGFLPGERDGDTYRVSIRDMHAWPELYFSGYGWVRFEPTPGSVTGSAPPWTLQGAEDPSDNASEEPTAAPSASADAPSTAPEDVPADQQTADGTDGAFPWARTLLGTGAGLVLLLVLAAPATLRIRRRTARLSGDQLGDEQVEAAWAEIRDTVLDHGGRWPEGSPQVIGRQVGDRLDAGESAAMGQVATLVERSRYARSLDADTAALPALTQEIRRGIVAPLTRRRRLLGLLVPRSLFRRGGGDPGV</sequence>
<proteinExistence type="predicted"/>
<feature type="transmembrane region" description="Helical" evidence="2">
    <location>
        <begin position="595"/>
        <end position="614"/>
    </location>
</feature>
<dbReference type="InterPro" id="IPR002931">
    <property type="entry name" value="Transglutaminase-like"/>
</dbReference>
<comment type="caution">
    <text evidence="4">The sequence shown here is derived from an EMBL/GenBank/DDBJ whole genome shotgun (WGS) entry which is preliminary data.</text>
</comment>
<dbReference type="SMART" id="SM00460">
    <property type="entry name" value="TGc"/>
    <property type="match status" value="1"/>
</dbReference>
<accession>A0ABS4ZBI9</accession>
<dbReference type="Gene3D" id="3.10.620.30">
    <property type="match status" value="1"/>
</dbReference>
<feature type="transmembrane region" description="Helical" evidence="2">
    <location>
        <begin position="56"/>
        <end position="76"/>
    </location>
</feature>
<evidence type="ECO:0000313" key="4">
    <source>
        <dbReference type="EMBL" id="MBP2418386.1"/>
    </source>
</evidence>
<dbReference type="EMBL" id="JAGIOB010000001">
    <property type="protein sequence ID" value="MBP2418386.1"/>
    <property type="molecule type" value="Genomic_DNA"/>
</dbReference>
<dbReference type="SUPFAM" id="SSF54001">
    <property type="entry name" value="Cysteine proteinases"/>
    <property type="match status" value="1"/>
</dbReference>
<evidence type="ECO:0000256" key="1">
    <source>
        <dbReference type="SAM" id="MobiDB-lite"/>
    </source>
</evidence>
<dbReference type="Pfam" id="PF11992">
    <property type="entry name" value="TgpA_N"/>
    <property type="match status" value="1"/>
</dbReference>
<reference evidence="4 5" key="1">
    <citation type="submission" date="2021-03" db="EMBL/GenBank/DDBJ databases">
        <title>Sequencing the genomes of 1000 actinobacteria strains.</title>
        <authorList>
            <person name="Klenk H.-P."/>
        </authorList>
    </citation>
    <scope>NUCLEOTIDE SEQUENCE [LARGE SCALE GENOMIC DNA]</scope>
    <source>
        <strain evidence="4 5">DSM 12936</strain>
    </source>
</reference>
<name>A0ABS4ZBI9_9ACTN</name>
<feature type="region of interest" description="Disordered" evidence="1">
    <location>
        <begin position="535"/>
        <end position="586"/>
    </location>
</feature>
<keyword evidence="2" id="KW-0472">Membrane</keyword>
<feature type="transmembrane region" description="Helical" evidence="2">
    <location>
        <begin position="139"/>
        <end position="156"/>
    </location>
</feature>
<dbReference type="RefSeq" id="WP_210057841.1">
    <property type="nucleotide sequence ID" value="NZ_BAAAMH010000033.1"/>
</dbReference>
<feature type="transmembrane region" description="Helical" evidence="2">
    <location>
        <begin position="204"/>
        <end position="227"/>
    </location>
</feature>
<gene>
    <name evidence="4" type="ORF">JOF54_003308</name>
</gene>
<keyword evidence="2" id="KW-0812">Transmembrane</keyword>
<dbReference type="PANTHER" id="PTHR42736:SF1">
    <property type="entry name" value="PROTEIN-GLUTAMINE GAMMA-GLUTAMYLTRANSFERASE"/>
    <property type="match status" value="1"/>
</dbReference>
<feature type="compositionally biased region" description="Low complexity" evidence="1">
    <location>
        <begin position="555"/>
        <end position="574"/>
    </location>
</feature>
<dbReference type="Pfam" id="PF01841">
    <property type="entry name" value="Transglut_core"/>
    <property type="match status" value="1"/>
</dbReference>
<dbReference type="Proteomes" id="UP000758168">
    <property type="component" value="Unassembled WGS sequence"/>
</dbReference>
<feature type="domain" description="Transglutaminase-like" evidence="3">
    <location>
        <begin position="462"/>
        <end position="531"/>
    </location>
</feature>
<dbReference type="InterPro" id="IPR052901">
    <property type="entry name" value="Bact_TGase-like"/>
</dbReference>
<dbReference type="InterPro" id="IPR021878">
    <property type="entry name" value="TgpA_N"/>
</dbReference>
<dbReference type="PANTHER" id="PTHR42736">
    <property type="entry name" value="PROTEIN-GLUTAMINE GAMMA-GLUTAMYLTRANSFERASE"/>
    <property type="match status" value="1"/>
</dbReference>
<feature type="transmembrane region" description="Helical" evidence="2">
    <location>
        <begin position="31"/>
        <end position="49"/>
    </location>
</feature>
<feature type="transmembrane region" description="Helical" evidence="2">
    <location>
        <begin position="7"/>
        <end position="25"/>
    </location>
</feature>
<feature type="transmembrane region" description="Helical" evidence="2">
    <location>
        <begin position="112"/>
        <end position="132"/>
    </location>
</feature>
<evidence type="ECO:0000256" key="2">
    <source>
        <dbReference type="SAM" id="Phobius"/>
    </source>
</evidence>
<protein>
    <submittedName>
        <fullName evidence="4">Transglutaminase-like putative cysteine protease</fullName>
    </submittedName>
</protein>
<dbReference type="InterPro" id="IPR038765">
    <property type="entry name" value="Papain-like_cys_pep_sf"/>
</dbReference>
<evidence type="ECO:0000259" key="3">
    <source>
        <dbReference type="SMART" id="SM00460"/>
    </source>
</evidence>
<evidence type="ECO:0000313" key="5">
    <source>
        <dbReference type="Proteomes" id="UP000758168"/>
    </source>
</evidence>